<feature type="region of interest" description="Disordered" evidence="4">
    <location>
        <begin position="465"/>
        <end position="497"/>
    </location>
</feature>
<dbReference type="InterPro" id="IPR036598">
    <property type="entry name" value="GOLD_dom_sf"/>
</dbReference>
<dbReference type="InterPro" id="IPR009038">
    <property type="entry name" value="GOLD_dom"/>
</dbReference>
<feature type="compositionally biased region" description="Basic and acidic residues" evidence="4">
    <location>
        <begin position="573"/>
        <end position="596"/>
    </location>
</feature>
<feature type="region of interest" description="Disordered" evidence="4">
    <location>
        <begin position="573"/>
        <end position="666"/>
    </location>
</feature>
<reference evidence="7 8" key="1">
    <citation type="submission" date="2018-05" db="EMBL/GenBank/DDBJ databases">
        <title>Genome sequencing and assembly of the regulated plant pathogen Lachnellula willkommii and related sister species for the development of diagnostic species identification markers.</title>
        <authorList>
            <person name="Giroux E."/>
            <person name="Bilodeau G."/>
        </authorList>
    </citation>
    <scope>NUCLEOTIDE SEQUENCE [LARGE SCALE GENOMIC DNA]</scope>
    <source>
        <strain evidence="7 8">CBS 160.35</strain>
    </source>
</reference>
<feature type="signal peptide" evidence="5">
    <location>
        <begin position="1"/>
        <end position="20"/>
    </location>
</feature>
<feature type="compositionally biased region" description="Basic and acidic residues" evidence="4">
    <location>
        <begin position="800"/>
        <end position="825"/>
    </location>
</feature>
<keyword evidence="3" id="KW-0507">mRNA processing</keyword>
<evidence type="ECO:0000256" key="2">
    <source>
        <dbReference type="ARBA" id="ARBA00022160"/>
    </source>
</evidence>
<feature type="chain" id="PRO_5034180274" description="Pre-mRNA-processing protein 45" evidence="5">
    <location>
        <begin position="21"/>
        <end position="825"/>
    </location>
</feature>
<dbReference type="InterPro" id="IPR004015">
    <property type="entry name" value="SKI-int_prot_SKIP_SNW-dom"/>
</dbReference>
<comment type="subunit">
    <text evidence="3">Associated with the spliceosome.</text>
</comment>
<organism evidence="7 8">
    <name type="scientific">Lachnellula occidentalis</name>
    <dbReference type="NCBI Taxonomy" id="215460"/>
    <lineage>
        <taxon>Eukaryota</taxon>
        <taxon>Fungi</taxon>
        <taxon>Dikarya</taxon>
        <taxon>Ascomycota</taxon>
        <taxon>Pezizomycotina</taxon>
        <taxon>Leotiomycetes</taxon>
        <taxon>Helotiales</taxon>
        <taxon>Lachnaceae</taxon>
        <taxon>Lachnellula</taxon>
    </lineage>
</organism>
<sequence length="825" mass="92166">MKFSILSCSLLACLSPLVSGTALTYKLSANEKACFFSNVENKGAKIAFYFAVQAGGSFDVDYEVVGPNAKIIMDGKKERQGDFVFTAGETGEYKFCFNNEMSTFSEKFVDFEIAVENEERASIPAKQGTSPEQTSALEESIFKLSGQLSTITRNQKYFRTRENRNFSTVRSTERRIFNFSVIESLMMVCMAGLQVFIVRFFFQVCRPTCIELVTRTMTDICHREQGKVTCELLAGNRYPPYQHNASAMTSISAALSRALPKPKYTGEEEETPQHAQQRGPRILGAGALDDSQIVLKKSGPPPYGNRAGWRPRSQEDYGDGGAFPEIPVAQYPLEMGRKSQSSSNALAVQVDAEGKVKYDAIARQGHNDKRIVHASFKDLIPLRQRADAGDINLDRPSEEEVAASTERTKDALAKLVSGAVAAHAPKNVASGNRKEPTFVRYTPANQMGDLTRKNDRIMKIVERQQDPMEPPKFKHKKIPRGPPSPPPPVMHSPPRKLTAEDQEAWKIPPPVSNWKNPKGYTVPLDKRLAADGRGLQDVTINDKFASFAEALFTADRHAREEVKQRALMQQRLAEKEKAQKEDHLRLLAQKAREERATAGSGRRGSRTSRSRSGSYSYSESGSDNEDAEVREREKARQDKRREEERKLRQSHMGAEKRAQMFAREQNRDISEKVALGLAKPTASSESMFDSRLFNRTSGFDSGFNEDQAYDKPLFQAHDAINSIYRPRQDMDAGDDEEAAEAEIGKIQKAKRFADALGKGTFKGAAEVEAREGPVQFEKDTGDAGDVFNVDDFLSKVGESSNKREYGLQEGEERSTKRARVDEDED</sequence>
<evidence type="ECO:0000313" key="7">
    <source>
        <dbReference type="EMBL" id="TVY39731.1"/>
    </source>
</evidence>
<comment type="function">
    <text evidence="3">Involved in pre-mRNA splicing.</text>
</comment>
<feature type="domain" description="GOLD" evidence="6">
    <location>
        <begin position="32"/>
        <end position="115"/>
    </location>
</feature>
<dbReference type="PANTHER" id="PTHR12096">
    <property type="entry name" value="NUCLEAR PROTEIN SKIP-RELATED"/>
    <property type="match status" value="1"/>
</dbReference>
<evidence type="ECO:0000313" key="8">
    <source>
        <dbReference type="Proteomes" id="UP000443090"/>
    </source>
</evidence>
<feature type="region of interest" description="Disordered" evidence="4">
    <location>
        <begin position="798"/>
        <end position="825"/>
    </location>
</feature>
<dbReference type="OrthoDB" id="666364at2759"/>
<dbReference type="SMART" id="SM01190">
    <property type="entry name" value="EMP24_GP25L"/>
    <property type="match status" value="1"/>
</dbReference>
<proteinExistence type="inferred from homology"/>
<evidence type="ECO:0000256" key="3">
    <source>
        <dbReference type="RuleBase" id="RU367140"/>
    </source>
</evidence>
<evidence type="ECO:0000259" key="6">
    <source>
        <dbReference type="PROSITE" id="PS50866"/>
    </source>
</evidence>
<dbReference type="GO" id="GO:0005681">
    <property type="term" value="C:spliceosomal complex"/>
    <property type="evidence" value="ECO:0007669"/>
    <property type="project" value="UniProtKB-UniRule"/>
</dbReference>
<keyword evidence="8" id="KW-1185">Reference proteome</keyword>
<evidence type="ECO:0000256" key="4">
    <source>
        <dbReference type="SAM" id="MobiDB-lite"/>
    </source>
</evidence>
<comment type="similarity">
    <text evidence="1 3">Belongs to the SNW family.</text>
</comment>
<gene>
    <name evidence="7" type="primary">prp45</name>
    <name evidence="7" type="ORF">LOCC1_G006571</name>
</gene>
<keyword evidence="3" id="KW-0747">Spliceosome</keyword>
<dbReference type="SUPFAM" id="SSF101576">
    <property type="entry name" value="Supernatant protein factor (SPF), C-terminal domain"/>
    <property type="match status" value="1"/>
</dbReference>
<keyword evidence="5" id="KW-0732">Signal</keyword>
<keyword evidence="3" id="KW-0539">Nucleus</keyword>
<dbReference type="InterPro" id="IPR017862">
    <property type="entry name" value="SKI-int_prot_SKIP"/>
</dbReference>
<name>A0A8H8RQ85_9HELO</name>
<dbReference type="PROSITE" id="PS50866">
    <property type="entry name" value="GOLD"/>
    <property type="match status" value="1"/>
</dbReference>
<evidence type="ECO:0000256" key="5">
    <source>
        <dbReference type="SAM" id="SignalP"/>
    </source>
</evidence>
<evidence type="ECO:0000256" key="1">
    <source>
        <dbReference type="ARBA" id="ARBA00010197"/>
    </source>
</evidence>
<dbReference type="EMBL" id="QGMI01000501">
    <property type="protein sequence ID" value="TVY39731.1"/>
    <property type="molecule type" value="Genomic_DNA"/>
</dbReference>
<comment type="subcellular location">
    <subcellularLocation>
        <location evidence="3">Nucleus</location>
    </subcellularLocation>
</comment>
<dbReference type="Proteomes" id="UP000443090">
    <property type="component" value="Unassembled WGS sequence"/>
</dbReference>
<feature type="compositionally biased region" description="Low complexity" evidence="4">
    <location>
        <begin position="610"/>
        <end position="621"/>
    </location>
</feature>
<dbReference type="AlphaFoldDB" id="A0A8H8RQ85"/>
<comment type="caution">
    <text evidence="7">The sequence shown here is derived from an EMBL/GenBank/DDBJ whole genome shotgun (WGS) entry which is preliminary data.</text>
</comment>
<protein>
    <recommendedName>
        <fullName evidence="2 3">Pre-mRNA-processing protein 45</fullName>
    </recommendedName>
</protein>
<keyword evidence="3" id="KW-0508">mRNA splicing</keyword>
<feature type="compositionally biased region" description="Basic and acidic residues" evidence="4">
    <location>
        <begin position="627"/>
        <end position="666"/>
    </location>
</feature>
<dbReference type="GO" id="GO:0000398">
    <property type="term" value="P:mRNA splicing, via spliceosome"/>
    <property type="evidence" value="ECO:0007669"/>
    <property type="project" value="InterPro"/>
</dbReference>
<accession>A0A8H8RQ85</accession>
<dbReference type="Pfam" id="PF01105">
    <property type="entry name" value="EMP24_GP25L"/>
    <property type="match status" value="1"/>
</dbReference>
<dbReference type="Pfam" id="PF02731">
    <property type="entry name" value="SKIP_SNW"/>
    <property type="match status" value="1"/>
</dbReference>
<feature type="compositionally biased region" description="Pro residues" evidence="4">
    <location>
        <begin position="480"/>
        <end position="491"/>
    </location>
</feature>